<dbReference type="AlphaFoldDB" id="A0A191WBA9"/>
<dbReference type="OrthoDB" id="5007962at2"/>
<feature type="transmembrane region" description="Helical" evidence="2">
    <location>
        <begin position="143"/>
        <end position="164"/>
    </location>
</feature>
<reference evidence="4" key="2">
    <citation type="submission" date="2016-01" db="EMBL/GenBank/DDBJ databases">
        <title>Complete genome sequence of Agromyces aureus AR33T and comparison with related organisms.</title>
        <authorList>
            <person name="Corretto E."/>
            <person name="Antonielli L."/>
            <person name="Sessitsch A."/>
            <person name="Brader G."/>
        </authorList>
    </citation>
    <scope>NUCLEOTIDE SEQUENCE [LARGE SCALE GENOMIC DNA]</scope>
    <source>
        <strain evidence="4">AR33</strain>
    </source>
</reference>
<evidence type="ECO:0000313" key="4">
    <source>
        <dbReference type="Proteomes" id="UP000078437"/>
    </source>
</evidence>
<evidence type="ECO:0000313" key="3">
    <source>
        <dbReference type="EMBL" id="ANJ25527.1"/>
    </source>
</evidence>
<protein>
    <submittedName>
        <fullName evidence="3">Uncharacterized protein</fullName>
    </submittedName>
</protein>
<feature type="transmembrane region" description="Helical" evidence="2">
    <location>
        <begin position="80"/>
        <end position="105"/>
    </location>
</feature>
<feature type="compositionally biased region" description="Basic and acidic residues" evidence="1">
    <location>
        <begin position="1"/>
        <end position="20"/>
    </location>
</feature>
<evidence type="ECO:0000256" key="1">
    <source>
        <dbReference type="SAM" id="MobiDB-lite"/>
    </source>
</evidence>
<feature type="region of interest" description="Disordered" evidence="1">
    <location>
        <begin position="1"/>
        <end position="30"/>
    </location>
</feature>
<gene>
    <name evidence="3" type="ORF">ATC03_00815</name>
</gene>
<accession>A0A191WBA9</accession>
<dbReference type="STRING" id="453304.ATC03_00815"/>
<keyword evidence="4" id="KW-1185">Reference proteome</keyword>
<feature type="transmembrane region" description="Helical" evidence="2">
    <location>
        <begin position="112"/>
        <end position="131"/>
    </location>
</feature>
<proteinExistence type="predicted"/>
<dbReference type="EMBL" id="CP013979">
    <property type="protein sequence ID" value="ANJ25527.1"/>
    <property type="molecule type" value="Genomic_DNA"/>
</dbReference>
<organism evidence="3 4">
    <name type="scientific">Agromyces aureus</name>
    <dbReference type="NCBI Taxonomy" id="453304"/>
    <lineage>
        <taxon>Bacteria</taxon>
        <taxon>Bacillati</taxon>
        <taxon>Actinomycetota</taxon>
        <taxon>Actinomycetes</taxon>
        <taxon>Micrococcales</taxon>
        <taxon>Microbacteriaceae</taxon>
        <taxon>Agromyces</taxon>
    </lineage>
</organism>
<dbReference type="Proteomes" id="UP000078437">
    <property type="component" value="Chromosome"/>
</dbReference>
<name>A0A191WBA9_9MICO</name>
<keyword evidence="2" id="KW-0812">Transmembrane</keyword>
<dbReference type="RefSeq" id="WP_084003144.1">
    <property type="nucleotide sequence ID" value="NZ_CP013979.1"/>
</dbReference>
<reference evidence="3 4" key="1">
    <citation type="journal article" date="2016" name="Int. J. Syst. Evol. Microbiol.">
        <title>Agromyces aureus sp. nov., isolated from the rhizosphere of Salix caprea L. grown in a heavy-metal-contaminated soil.</title>
        <authorList>
            <person name="Corretto E."/>
            <person name="Antonielli L."/>
            <person name="Sessitsch A."/>
            <person name="Compant S."/>
            <person name="Gorfer M."/>
            <person name="Kuffner M."/>
            <person name="Brader G."/>
        </authorList>
    </citation>
    <scope>NUCLEOTIDE SEQUENCE [LARGE SCALE GENOMIC DNA]</scope>
    <source>
        <strain evidence="3 4">AR33</strain>
    </source>
</reference>
<evidence type="ECO:0000256" key="2">
    <source>
        <dbReference type="SAM" id="Phobius"/>
    </source>
</evidence>
<feature type="transmembrane region" description="Helical" evidence="2">
    <location>
        <begin position="39"/>
        <end position="60"/>
    </location>
</feature>
<sequence>MSDRAERKRTSTEPLERLVGRADASPPPMRRPAAVSMGAVLVVLRVLGGAIWLLLLGTNWRTVIAEELDVTTVDADTLNASLAFIVVPGIVVLVVELVLAWLIFLGVNWARILVMIFATLSISGSFVTWWVGDQELHLDFTLVTLSLDILVMLALSSRAARAYARRPRLKRPPR</sequence>
<keyword evidence="2" id="KW-1133">Transmembrane helix</keyword>
<dbReference type="KEGG" id="agy:ATC03_00815"/>
<keyword evidence="2" id="KW-0472">Membrane</keyword>